<keyword evidence="7" id="KW-0170">Cobalt</keyword>
<dbReference type="Proteomes" id="UP000435802">
    <property type="component" value="Unassembled WGS sequence"/>
</dbReference>
<keyword evidence="10" id="KW-1185">Reference proteome</keyword>
<dbReference type="InterPro" id="IPR002933">
    <property type="entry name" value="Peptidase_M20"/>
</dbReference>
<dbReference type="GO" id="GO:0046872">
    <property type="term" value="F:metal ion binding"/>
    <property type="evidence" value="ECO:0007669"/>
    <property type="project" value="UniProtKB-KW"/>
</dbReference>
<dbReference type="InterPro" id="IPR010182">
    <property type="entry name" value="ArgE/DapE"/>
</dbReference>
<name>A0A6N8SBG9_9HYPH</name>
<dbReference type="EMBL" id="WUMK01000005">
    <property type="protein sequence ID" value="MXN46415.1"/>
    <property type="molecule type" value="Genomic_DNA"/>
</dbReference>
<proteinExistence type="inferred from homology"/>
<comment type="cofactor">
    <cofactor evidence="2">
        <name>Zn(2+)</name>
        <dbReference type="ChEBI" id="CHEBI:29105"/>
    </cofactor>
</comment>
<evidence type="ECO:0000256" key="4">
    <source>
        <dbReference type="ARBA" id="ARBA00022723"/>
    </source>
</evidence>
<dbReference type="NCBIfam" id="NF005306">
    <property type="entry name" value="PRK06837.1"/>
    <property type="match status" value="1"/>
</dbReference>
<evidence type="ECO:0000313" key="10">
    <source>
        <dbReference type="Proteomes" id="UP000435802"/>
    </source>
</evidence>
<organism evidence="9 10">
    <name type="scientific">Shinella kummerowiae</name>
    <dbReference type="NCBI Taxonomy" id="417745"/>
    <lineage>
        <taxon>Bacteria</taxon>
        <taxon>Pseudomonadati</taxon>
        <taxon>Pseudomonadota</taxon>
        <taxon>Alphaproteobacteria</taxon>
        <taxon>Hyphomicrobiales</taxon>
        <taxon>Rhizobiaceae</taxon>
        <taxon>Shinella</taxon>
    </lineage>
</organism>
<evidence type="ECO:0000256" key="1">
    <source>
        <dbReference type="ARBA" id="ARBA00001941"/>
    </source>
</evidence>
<dbReference type="Gene3D" id="3.30.70.360">
    <property type="match status" value="1"/>
</dbReference>
<comment type="similarity">
    <text evidence="3">Belongs to the peptidase M20A family.</text>
</comment>
<dbReference type="Pfam" id="PF01546">
    <property type="entry name" value="Peptidase_M20"/>
    <property type="match status" value="1"/>
</dbReference>
<protein>
    <submittedName>
        <fullName evidence="9">ArgE/DapE family deacylase</fullName>
    </submittedName>
</protein>
<dbReference type="SUPFAM" id="SSF53187">
    <property type="entry name" value="Zn-dependent exopeptidases"/>
    <property type="match status" value="1"/>
</dbReference>
<dbReference type="InterPro" id="IPR036264">
    <property type="entry name" value="Bact_exopeptidase_dim_dom"/>
</dbReference>
<accession>A0A6N8SBG9</accession>
<dbReference type="OrthoDB" id="9809784at2"/>
<gene>
    <name evidence="9" type="ORF">GR138_14555</name>
</gene>
<comment type="caution">
    <text evidence="9">The sequence shown here is derived from an EMBL/GenBank/DDBJ whole genome shotgun (WGS) entry which is preliminary data.</text>
</comment>
<evidence type="ECO:0000256" key="2">
    <source>
        <dbReference type="ARBA" id="ARBA00001947"/>
    </source>
</evidence>
<dbReference type="PANTHER" id="PTHR43808">
    <property type="entry name" value="ACETYLORNITHINE DEACETYLASE"/>
    <property type="match status" value="1"/>
</dbReference>
<dbReference type="InterPro" id="IPR050072">
    <property type="entry name" value="Peptidase_M20A"/>
</dbReference>
<keyword evidence="4" id="KW-0479">Metal-binding</keyword>
<comment type="cofactor">
    <cofactor evidence="1">
        <name>Co(2+)</name>
        <dbReference type="ChEBI" id="CHEBI:48828"/>
    </cofactor>
</comment>
<evidence type="ECO:0000313" key="9">
    <source>
        <dbReference type="EMBL" id="MXN46415.1"/>
    </source>
</evidence>
<evidence type="ECO:0000256" key="6">
    <source>
        <dbReference type="ARBA" id="ARBA00022833"/>
    </source>
</evidence>
<evidence type="ECO:0000256" key="5">
    <source>
        <dbReference type="ARBA" id="ARBA00022801"/>
    </source>
</evidence>
<evidence type="ECO:0000256" key="3">
    <source>
        <dbReference type="ARBA" id="ARBA00006247"/>
    </source>
</evidence>
<dbReference type="Pfam" id="PF07687">
    <property type="entry name" value="M20_dimer"/>
    <property type="match status" value="1"/>
</dbReference>
<dbReference type="InterPro" id="IPR011650">
    <property type="entry name" value="Peptidase_M20_dimer"/>
</dbReference>
<dbReference type="GO" id="GO:0016787">
    <property type="term" value="F:hydrolase activity"/>
    <property type="evidence" value="ECO:0007669"/>
    <property type="project" value="UniProtKB-KW"/>
</dbReference>
<sequence length="426" mass="46121">MTSANDRILDAVDLHFDEQVRFLERLVRFKSLRNEEVAIQDFIEMALKQRGFTTSRFRTDAARIGRHPAFSPATVDYDASWNVVGSKSSEGGGGRSLAFNSHVDIVPAGSHQRWTSPPFEPVRDGDWLYGRGAGDMKAGLVASIFALDAIAVAGLSLCGDVQVQSVVEEEITGNGAATAFALGFTADVIVSPEPTDEQLVRANAGVLKFRLETRGRPAHPREPESGQSAIDLMIRLIGHLRTLEKQWIAERQGKRWFKDLANPVALTIGTIAGGDWIASIPSDCTAEGRIGFYPGESPKVRAAEFEAFVQRVQVEDPAFASGQHVTLTWVGVMHAGYELPDGTPAEASLRTAHAAIHAGEDLSAYVMACYLDAAVFSVHGNIPALVYGPIAENIHGIDERVSLASLRRVTKTLALFAADWCGVREA</sequence>
<evidence type="ECO:0000259" key="8">
    <source>
        <dbReference type="Pfam" id="PF07687"/>
    </source>
</evidence>
<keyword evidence="6" id="KW-0862">Zinc</keyword>
<dbReference type="SUPFAM" id="SSF55031">
    <property type="entry name" value="Bacterial exopeptidase dimerisation domain"/>
    <property type="match status" value="1"/>
</dbReference>
<dbReference type="RefSeq" id="WP_160859954.1">
    <property type="nucleotide sequence ID" value="NZ_WUMK01000005.1"/>
</dbReference>
<keyword evidence="5" id="KW-0378">Hydrolase</keyword>
<dbReference type="PANTHER" id="PTHR43808:SF25">
    <property type="entry name" value="PEPTIDASE M20 DIMERISATION DOMAIN-CONTAINING PROTEIN"/>
    <property type="match status" value="1"/>
</dbReference>
<feature type="domain" description="Peptidase M20 dimerisation" evidence="8">
    <location>
        <begin position="202"/>
        <end position="316"/>
    </location>
</feature>
<reference evidence="9 10" key="1">
    <citation type="submission" date="2019-12" db="EMBL/GenBank/DDBJ databases">
        <title>Shinella kummerowiae sp. nov., a symbiotic bacterium isolated from root nodules of the herbal legume Kummerowia stipulacea.</title>
        <authorList>
            <person name="Gao J."/>
        </authorList>
    </citation>
    <scope>NUCLEOTIDE SEQUENCE [LARGE SCALE GENOMIC DNA]</scope>
    <source>
        <strain evidence="9 10">CCBAU 25048</strain>
    </source>
</reference>
<dbReference type="NCBIfam" id="TIGR01910">
    <property type="entry name" value="DapE-ArgE"/>
    <property type="match status" value="1"/>
</dbReference>
<dbReference type="Gene3D" id="3.40.630.10">
    <property type="entry name" value="Zn peptidases"/>
    <property type="match status" value="1"/>
</dbReference>
<evidence type="ECO:0000256" key="7">
    <source>
        <dbReference type="ARBA" id="ARBA00023285"/>
    </source>
</evidence>
<dbReference type="AlphaFoldDB" id="A0A6N8SBG9"/>